<accession>A0A4U0WM56</accession>
<feature type="region of interest" description="Disordered" evidence="10">
    <location>
        <begin position="135"/>
        <end position="173"/>
    </location>
</feature>
<dbReference type="EMBL" id="NAJN01001289">
    <property type="protein sequence ID" value="TKA64274.1"/>
    <property type="molecule type" value="Genomic_DNA"/>
</dbReference>
<evidence type="ECO:0000256" key="8">
    <source>
        <dbReference type="ARBA" id="ARBA00023136"/>
    </source>
</evidence>
<comment type="function">
    <text evidence="9">Involved in the assembly of the cytochrome c oxidase complex.</text>
</comment>
<dbReference type="InterPro" id="IPR022533">
    <property type="entry name" value="Cox20"/>
</dbReference>
<dbReference type="OrthoDB" id="14603at2759"/>
<reference evidence="11 12" key="1">
    <citation type="submission" date="2017-03" db="EMBL/GenBank/DDBJ databases">
        <title>Genomes of endolithic fungi from Antarctica.</title>
        <authorList>
            <person name="Coleine C."/>
            <person name="Masonjones S."/>
            <person name="Stajich J.E."/>
        </authorList>
    </citation>
    <scope>NUCLEOTIDE SEQUENCE [LARGE SCALE GENOMIC DNA]</scope>
    <source>
        <strain evidence="11 12">CCFEE 5187</strain>
    </source>
</reference>
<comment type="similarity">
    <text evidence="2 9">Belongs to the COX20 family.</text>
</comment>
<evidence type="ECO:0000313" key="11">
    <source>
        <dbReference type="EMBL" id="TKA64274.1"/>
    </source>
</evidence>
<evidence type="ECO:0000256" key="7">
    <source>
        <dbReference type="ARBA" id="ARBA00023128"/>
    </source>
</evidence>
<evidence type="ECO:0000256" key="9">
    <source>
        <dbReference type="PIRNR" id="PIRNR007871"/>
    </source>
</evidence>
<comment type="subcellular location">
    <subcellularLocation>
        <location evidence="1 9">Mitochondrion inner membrane</location>
    </subcellularLocation>
</comment>
<keyword evidence="8 9" id="KW-0472">Membrane</keyword>
<dbReference type="Pfam" id="PF12597">
    <property type="entry name" value="Cox20"/>
    <property type="match status" value="1"/>
</dbReference>
<evidence type="ECO:0000256" key="6">
    <source>
        <dbReference type="ARBA" id="ARBA00022989"/>
    </source>
</evidence>
<evidence type="ECO:0000313" key="12">
    <source>
        <dbReference type="Proteomes" id="UP000308768"/>
    </source>
</evidence>
<evidence type="ECO:0000256" key="3">
    <source>
        <dbReference type="ARBA" id="ARBA00017689"/>
    </source>
</evidence>
<sequence length="173" mass="19787">MADDTRQGPTVTEADGSVHPLRYDTSKPFTQKSWEDVEVGLVEGLKTVRLQDFKEIHTKPCVRDAFLTGIGGGFAMGGLRAVFGTPIAKASNWAVGTFCFASFGMYQFCQIRRQMEKEGMRRAVTIMDRKKIEKEEKMQRAREARRKAKEEADRKAEEAQKEAELKKNSWKFW</sequence>
<evidence type="ECO:0000256" key="1">
    <source>
        <dbReference type="ARBA" id="ARBA00004273"/>
    </source>
</evidence>
<dbReference type="GO" id="GO:0005743">
    <property type="term" value="C:mitochondrial inner membrane"/>
    <property type="evidence" value="ECO:0007669"/>
    <property type="project" value="UniProtKB-SubCell"/>
</dbReference>
<gene>
    <name evidence="11" type="ORF">B0A49_06587</name>
</gene>
<name>A0A4U0WM56_9PEZI</name>
<dbReference type="STRING" id="331657.A0A4U0WM56"/>
<dbReference type="PIRSF" id="PIRSF007871">
    <property type="entry name" value="Cox20"/>
    <property type="match status" value="1"/>
</dbReference>
<evidence type="ECO:0000256" key="2">
    <source>
        <dbReference type="ARBA" id="ARBA00009575"/>
    </source>
</evidence>
<evidence type="ECO:0000256" key="10">
    <source>
        <dbReference type="SAM" id="MobiDB-lite"/>
    </source>
</evidence>
<dbReference type="Proteomes" id="UP000308768">
    <property type="component" value="Unassembled WGS sequence"/>
</dbReference>
<keyword evidence="12" id="KW-1185">Reference proteome</keyword>
<organism evidence="11 12">
    <name type="scientific">Cryomyces minteri</name>
    <dbReference type="NCBI Taxonomy" id="331657"/>
    <lineage>
        <taxon>Eukaryota</taxon>
        <taxon>Fungi</taxon>
        <taxon>Dikarya</taxon>
        <taxon>Ascomycota</taxon>
        <taxon>Pezizomycotina</taxon>
        <taxon>Dothideomycetes</taxon>
        <taxon>Dothideomycetes incertae sedis</taxon>
        <taxon>Cryomyces</taxon>
    </lineage>
</organism>
<dbReference type="PANTHER" id="PTHR31586:SF1">
    <property type="entry name" value="CYTOCHROME C OXIDASE ASSEMBLY PROTEIN COX20, MITOCHONDRIAL"/>
    <property type="match status" value="1"/>
</dbReference>
<dbReference type="GO" id="GO:0033617">
    <property type="term" value="P:mitochondrial respiratory chain complex IV assembly"/>
    <property type="evidence" value="ECO:0007669"/>
    <property type="project" value="InterPro"/>
</dbReference>
<evidence type="ECO:0000256" key="4">
    <source>
        <dbReference type="ARBA" id="ARBA00022692"/>
    </source>
</evidence>
<keyword evidence="6" id="KW-1133">Transmembrane helix</keyword>
<protein>
    <recommendedName>
        <fullName evidence="3 9">Cytochrome c oxidase assembly protein COX20, mitochondrial</fullName>
    </recommendedName>
</protein>
<feature type="compositionally biased region" description="Basic and acidic residues" evidence="10">
    <location>
        <begin position="135"/>
        <end position="167"/>
    </location>
</feature>
<dbReference type="PANTHER" id="PTHR31586">
    <property type="entry name" value="CYTOCHROME C OXIDASE PROTEIN 20"/>
    <property type="match status" value="1"/>
</dbReference>
<proteinExistence type="inferred from homology"/>
<evidence type="ECO:0000256" key="5">
    <source>
        <dbReference type="ARBA" id="ARBA00022792"/>
    </source>
</evidence>
<comment type="caution">
    <text evidence="11">The sequence shown here is derived from an EMBL/GenBank/DDBJ whole genome shotgun (WGS) entry which is preliminary data.</text>
</comment>
<keyword evidence="4" id="KW-0812">Transmembrane</keyword>
<keyword evidence="7 9" id="KW-0496">Mitochondrion</keyword>
<keyword evidence="5 9" id="KW-0999">Mitochondrion inner membrane</keyword>
<dbReference type="AlphaFoldDB" id="A0A4U0WM56"/>